<dbReference type="STRING" id="1353952.A0A165EBX9"/>
<dbReference type="InterPro" id="IPR012340">
    <property type="entry name" value="NA-bd_OB-fold"/>
</dbReference>
<proteinExistence type="predicted"/>
<dbReference type="Proteomes" id="UP000076842">
    <property type="component" value="Unassembled WGS sequence"/>
</dbReference>
<gene>
    <name evidence="3" type="ORF">CALCODRAFT_499745</name>
</gene>
<organism evidence="3 4">
    <name type="scientific">Calocera cornea HHB12733</name>
    <dbReference type="NCBI Taxonomy" id="1353952"/>
    <lineage>
        <taxon>Eukaryota</taxon>
        <taxon>Fungi</taxon>
        <taxon>Dikarya</taxon>
        <taxon>Basidiomycota</taxon>
        <taxon>Agaricomycotina</taxon>
        <taxon>Dacrymycetes</taxon>
        <taxon>Dacrymycetales</taxon>
        <taxon>Dacrymycetaceae</taxon>
        <taxon>Calocera</taxon>
    </lineage>
</organism>
<dbReference type="InParanoid" id="A0A165EBX9"/>
<dbReference type="PANTHER" id="PTHR10302:SF0">
    <property type="entry name" value="SINGLE-STRANDED DNA-BINDING PROTEIN, MITOCHONDRIAL"/>
    <property type="match status" value="1"/>
</dbReference>
<protein>
    <submittedName>
        <fullName evidence="3">Nucleic acid-binding protein</fullName>
    </submittedName>
</protein>
<dbReference type="InterPro" id="IPR000424">
    <property type="entry name" value="Primosome_PriB/ssb"/>
</dbReference>
<evidence type="ECO:0000313" key="3">
    <source>
        <dbReference type="EMBL" id="KZT54536.1"/>
    </source>
</evidence>
<name>A0A165EBX9_9BASI</name>
<reference evidence="3 4" key="1">
    <citation type="journal article" date="2016" name="Mol. Biol. Evol.">
        <title>Comparative Genomics of Early-Diverging Mushroom-Forming Fungi Provides Insights into the Origins of Lignocellulose Decay Capabilities.</title>
        <authorList>
            <person name="Nagy L.G."/>
            <person name="Riley R."/>
            <person name="Tritt A."/>
            <person name="Adam C."/>
            <person name="Daum C."/>
            <person name="Floudas D."/>
            <person name="Sun H."/>
            <person name="Yadav J.S."/>
            <person name="Pangilinan J."/>
            <person name="Larsson K.H."/>
            <person name="Matsuura K."/>
            <person name="Barry K."/>
            <person name="Labutti K."/>
            <person name="Kuo R."/>
            <person name="Ohm R.A."/>
            <person name="Bhattacharya S.S."/>
            <person name="Shirouzu T."/>
            <person name="Yoshinaga Y."/>
            <person name="Martin F.M."/>
            <person name="Grigoriev I.V."/>
            <person name="Hibbett D.S."/>
        </authorList>
    </citation>
    <scope>NUCLEOTIDE SEQUENCE [LARGE SCALE GENOMIC DNA]</scope>
    <source>
        <strain evidence="3 4">HHB12733</strain>
    </source>
</reference>
<evidence type="ECO:0000313" key="4">
    <source>
        <dbReference type="Proteomes" id="UP000076842"/>
    </source>
</evidence>
<dbReference type="GO" id="GO:0006264">
    <property type="term" value="P:mitochondrial DNA replication"/>
    <property type="evidence" value="ECO:0007669"/>
    <property type="project" value="TreeGrafter"/>
</dbReference>
<evidence type="ECO:0000256" key="1">
    <source>
        <dbReference type="ARBA" id="ARBA00023125"/>
    </source>
</evidence>
<dbReference type="Gene3D" id="2.40.50.140">
    <property type="entry name" value="Nucleic acid-binding proteins"/>
    <property type="match status" value="1"/>
</dbReference>
<accession>A0A165EBX9</accession>
<evidence type="ECO:0000256" key="2">
    <source>
        <dbReference type="PROSITE-ProRule" id="PRU00252"/>
    </source>
</evidence>
<dbReference type="CDD" id="cd04496">
    <property type="entry name" value="SSB_OBF"/>
    <property type="match status" value="1"/>
</dbReference>
<dbReference type="GO" id="GO:0003697">
    <property type="term" value="F:single-stranded DNA binding"/>
    <property type="evidence" value="ECO:0007669"/>
    <property type="project" value="InterPro"/>
</dbReference>
<keyword evidence="4" id="KW-1185">Reference proteome</keyword>
<dbReference type="FunCoup" id="A0A165EBX9">
    <property type="interactions" value="33"/>
</dbReference>
<dbReference type="InterPro" id="IPR011344">
    <property type="entry name" value="ssDNA-bd"/>
</dbReference>
<dbReference type="SUPFAM" id="SSF50249">
    <property type="entry name" value="Nucleic acid-binding proteins"/>
    <property type="match status" value="1"/>
</dbReference>
<keyword evidence="1 2" id="KW-0238">DNA-binding</keyword>
<dbReference type="PANTHER" id="PTHR10302">
    <property type="entry name" value="SINGLE-STRANDED DNA-BINDING PROTEIN"/>
    <property type="match status" value="1"/>
</dbReference>
<sequence length="147" mass="16433">MNAFRTALRPQAQRRLFSASSARATDVAKLILVGRLGGEPQVKMTRNDKEYVSYVVATTNYAPIIGDDGARADPTTTWHRVLSFNPNSNEYLKSLTKGSQVYVEANFETREPLPDAEPGTPGSQRQIFLRHETLRVLSRPRPAETTE</sequence>
<dbReference type="OrthoDB" id="1078367at2759"/>
<dbReference type="EMBL" id="KV424012">
    <property type="protein sequence ID" value="KZT54536.1"/>
    <property type="molecule type" value="Genomic_DNA"/>
</dbReference>
<dbReference type="PROSITE" id="PS50935">
    <property type="entry name" value="SSB"/>
    <property type="match status" value="1"/>
</dbReference>
<dbReference type="AlphaFoldDB" id="A0A165EBX9"/>
<dbReference type="GO" id="GO:0042645">
    <property type="term" value="C:mitochondrial nucleoid"/>
    <property type="evidence" value="ECO:0007669"/>
    <property type="project" value="TreeGrafter"/>
</dbReference>
<dbReference type="Pfam" id="PF00436">
    <property type="entry name" value="SSB"/>
    <property type="match status" value="1"/>
</dbReference>